<evidence type="ECO:0000313" key="11">
    <source>
        <dbReference type="EMBL" id="AKE51468.1"/>
    </source>
</evidence>
<feature type="binding site" evidence="7">
    <location>
        <position position="188"/>
    </location>
    <ligand>
        <name>NAD(+)</name>
        <dbReference type="ChEBI" id="CHEBI:57540"/>
    </ligand>
</feature>
<evidence type="ECO:0000256" key="5">
    <source>
        <dbReference type="PIRNR" id="PIRNR000185"/>
    </source>
</evidence>
<keyword evidence="7" id="KW-0547">Nucleotide-binding</keyword>
<dbReference type="InterPro" id="IPR033524">
    <property type="entry name" value="Glu/Leu/Phe/Val_DH_AS"/>
</dbReference>
<dbReference type="Pfam" id="PF00208">
    <property type="entry name" value="ELFV_dehydrog"/>
    <property type="match status" value="1"/>
</dbReference>
<evidence type="ECO:0000256" key="4">
    <source>
        <dbReference type="ARBA" id="ARBA00048584"/>
    </source>
</evidence>
<dbReference type="Gene3D" id="3.40.50.720">
    <property type="entry name" value="NAD(P)-binding Rossmann-like Domain"/>
    <property type="match status" value="1"/>
</dbReference>
<name>A0A0F6RBD8_9GAMM</name>
<dbReference type="GO" id="GO:0006538">
    <property type="term" value="P:L-glutamate catabolic process"/>
    <property type="evidence" value="ECO:0007669"/>
    <property type="project" value="TreeGrafter"/>
</dbReference>
<keyword evidence="3 5" id="KW-0560">Oxidoreductase</keyword>
<feature type="site" description="Important for catalysis" evidence="8">
    <location>
        <position position="144"/>
    </location>
</feature>
<accession>A0A0F6RBD8</accession>
<feature type="binding site" evidence="7">
    <location>
        <position position="219"/>
    </location>
    <ligand>
        <name>NAD(+)</name>
        <dbReference type="ChEBI" id="CHEBI:57540"/>
    </ligand>
</feature>
<dbReference type="PRINTS" id="PR00082">
    <property type="entry name" value="GLFDHDRGNASE"/>
</dbReference>
<dbReference type="PANTHER" id="PTHR11606:SF13">
    <property type="entry name" value="GLUTAMATE DEHYDROGENASE 1, MITOCHONDRIAL"/>
    <property type="match status" value="1"/>
</dbReference>
<dbReference type="InterPro" id="IPR046346">
    <property type="entry name" value="Aminoacid_DH-like_N_sf"/>
</dbReference>
<evidence type="ECO:0000256" key="2">
    <source>
        <dbReference type="ARBA" id="ARBA00006382"/>
    </source>
</evidence>
<dbReference type="STRING" id="914150.TQ33_0484"/>
<evidence type="ECO:0000256" key="3">
    <source>
        <dbReference type="ARBA" id="ARBA00023002"/>
    </source>
</evidence>
<sequence>MSEQIYQDALARVREIGESAGVNAEVIESLMHPMRTMTASLPVRMDDGSTQYFTAYRCRYNNALGPTKGGIRYHPEVNQSEVQALALWMTIKCAVVGLPYGGGKGGITVNPKKLSRMELERLSRSYVRQMADIISPDRDIPAPDVYTNERIMGWMMDEYEHITRQKAPGVITGKPISLGGSVGRDDATGRGAYLCILELEKKHGWNPSDIRVAVQGFGNGGYHAARLLHERGYNIVAISDSRGGIYSDSGFDVPSIYKEKQRSRQVKAVYCTQSVCEQVEHSSISNEELLELDVDILIPAALDGVIGTHNVDKVKANYIVEVANGPVLSDVDAILHEREIHVVPDVLANAGGVTVSYFEWVQNRSGYAWDLETVHQRLGDIMSKSFNEVWDLSQNENRSMRNAAYTLAFRRIGEAVNAHGTRDYFNSSDA</sequence>
<keyword evidence="7" id="KW-0520">NAD</keyword>
<dbReference type="EMBL" id="CP010975">
    <property type="protein sequence ID" value="AKE51468.1"/>
    <property type="molecule type" value="Genomic_DNA"/>
</dbReference>
<feature type="binding site" evidence="7">
    <location>
        <position position="68"/>
    </location>
    <ligand>
        <name>substrate</name>
    </ligand>
</feature>
<dbReference type="InterPro" id="IPR006096">
    <property type="entry name" value="Glu/Leu/Phe/Val/Trp_DH_C"/>
</dbReference>
<evidence type="ECO:0000259" key="10">
    <source>
        <dbReference type="SMART" id="SM00839"/>
    </source>
</evidence>
<organism evidence="11 12">
    <name type="scientific">Kangiella geojedonensis</name>
    <dbReference type="NCBI Taxonomy" id="914150"/>
    <lineage>
        <taxon>Bacteria</taxon>
        <taxon>Pseudomonadati</taxon>
        <taxon>Pseudomonadota</taxon>
        <taxon>Gammaproteobacteria</taxon>
        <taxon>Kangiellales</taxon>
        <taxon>Kangiellaceae</taxon>
        <taxon>Kangiella</taxon>
    </lineage>
</organism>
<protein>
    <recommendedName>
        <fullName evidence="5">Glutamate dehydrogenase</fullName>
    </recommendedName>
</protein>
<dbReference type="SUPFAM" id="SSF51735">
    <property type="entry name" value="NAD(P)-binding Rossmann-fold domains"/>
    <property type="match status" value="1"/>
</dbReference>
<comment type="similarity">
    <text evidence="2 5 9">Belongs to the Glu/Leu/Phe/Val dehydrogenases family.</text>
</comment>
<dbReference type="GO" id="GO:0004354">
    <property type="term" value="F:glutamate dehydrogenase (NADP+) activity"/>
    <property type="evidence" value="ECO:0007669"/>
    <property type="project" value="UniProtKB-EC"/>
</dbReference>
<dbReference type="PROSITE" id="PS00074">
    <property type="entry name" value="GLFV_DEHYDROGENASE"/>
    <property type="match status" value="1"/>
</dbReference>
<dbReference type="GO" id="GO:0000166">
    <property type="term" value="F:nucleotide binding"/>
    <property type="evidence" value="ECO:0007669"/>
    <property type="project" value="UniProtKB-KW"/>
</dbReference>
<feature type="domain" description="Glutamate/phenylalanine/leucine/valine/L-tryptophan dehydrogenase C-terminal" evidence="10">
    <location>
        <begin position="181"/>
        <end position="420"/>
    </location>
</feature>
<dbReference type="CDD" id="cd01076">
    <property type="entry name" value="NAD_bind_1_Glu_DH"/>
    <property type="match status" value="1"/>
</dbReference>
<gene>
    <name evidence="11" type="ORF">TQ33_0484</name>
</gene>
<dbReference type="InterPro" id="IPR006095">
    <property type="entry name" value="Glu/Leu/Phe/Val/Trp_DH"/>
</dbReference>
<evidence type="ECO:0000256" key="9">
    <source>
        <dbReference type="RuleBase" id="RU004417"/>
    </source>
</evidence>
<dbReference type="OrthoDB" id="9803297at2"/>
<evidence type="ECO:0000313" key="12">
    <source>
        <dbReference type="Proteomes" id="UP000034071"/>
    </source>
</evidence>
<evidence type="ECO:0000256" key="7">
    <source>
        <dbReference type="PIRSR" id="PIRSR000185-2"/>
    </source>
</evidence>
<dbReference type="Gene3D" id="3.40.50.10860">
    <property type="entry name" value="Leucine Dehydrogenase, chain A, domain 1"/>
    <property type="match status" value="1"/>
</dbReference>
<reference evidence="11 12" key="1">
    <citation type="submission" date="2015-02" db="EMBL/GenBank/DDBJ databases">
        <title>Complete genome sequence of Kangiella geojedonensis strain YCS-5T.</title>
        <authorList>
            <person name="Kim K.M."/>
        </authorList>
    </citation>
    <scope>NUCLEOTIDE SEQUENCE [LARGE SCALE GENOMIC DNA]</scope>
    <source>
        <strain evidence="11 12">YCS-5</strain>
    </source>
</reference>
<comment type="function">
    <text evidence="1">Catalyzes the reversible oxidative deamination of glutamate to alpha-ketoglutarate and ammonia.</text>
</comment>
<proteinExistence type="inferred from homology"/>
<dbReference type="InterPro" id="IPR033922">
    <property type="entry name" value="NAD_bind_Glu_DH"/>
</dbReference>
<dbReference type="InterPro" id="IPR036291">
    <property type="entry name" value="NAD(P)-bd_dom_sf"/>
</dbReference>
<dbReference type="InterPro" id="IPR014362">
    <property type="entry name" value="Glu_DH"/>
</dbReference>
<dbReference type="SUPFAM" id="SSF53223">
    <property type="entry name" value="Aminoacid dehydrogenase-like, N-terminal domain"/>
    <property type="match status" value="1"/>
</dbReference>
<evidence type="ECO:0000256" key="6">
    <source>
        <dbReference type="PIRSR" id="PIRSR000185-1"/>
    </source>
</evidence>
<keyword evidence="12" id="KW-1185">Reference proteome</keyword>
<dbReference type="HOGENOM" id="CLU_025763_1_2_6"/>
<dbReference type="Proteomes" id="UP000034071">
    <property type="component" value="Chromosome"/>
</dbReference>
<dbReference type="AlphaFoldDB" id="A0A0F6RBD8"/>
<dbReference type="PIRSF" id="PIRSF000185">
    <property type="entry name" value="Glu_DH"/>
    <property type="match status" value="1"/>
</dbReference>
<dbReference type="Pfam" id="PF02812">
    <property type="entry name" value="ELFV_dehydrog_N"/>
    <property type="match status" value="1"/>
</dbReference>
<dbReference type="PANTHER" id="PTHR11606">
    <property type="entry name" value="GLUTAMATE DEHYDROGENASE"/>
    <property type="match status" value="1"/>
</dbReference>
<dbReference type="GO" id="GO:0004352">
    <property type="term" value="F:glutamate dehydrogenase (NAD+) activity"/>
    <property type="evidence" value="ECO:0007669"/>
    <property type="project" value="TreeGrafter"/>
</dbReference>
<dbReference type="InterPro" id="IPR006097">
    <property type="entry name" value="Glu/Leu/Phe/Val/Trp_DH_dimer"/>
</dbReference>
<dbReference type="RefSeq" id="WP_046560660.1">
    <property type="nucleotide sequence ID" value="NZ_CP010975.1"/>
</dbReference>
<dbReference type="PATRIC" id="fig|914150.5.peg.490"/>
<dbReference type="SMART" id="SM00839">
    <property type="entry name" value="ELFV_dehydrog"/>
    <property type="match status" value="1"/>
</dbReference>
<dbReference type="FunFam" id="3.40.50.10860:FF:000003">
    <property type="entry name" value="Glutamate dehydrogenase"/>
    <property type="match status" value="1"/>
</dbReference>
<dbReference type="KEGG" id="kge:TQ33_0484"/>
<feature type="binding site" evidence="7">
    <location>
        <position position="92"/>
    </location>
    <ligand>
        <name>substrate</name>
    </ligand>
</feature>
<feature type="binding site" evidence="7">
    <location>
        <position position="356"/>
    </location>
    <ligand>
        <name>substrate</name>
    </ligand>
</feature>
<evidence type="ECO:0000256" key="1">
    <source>
        <dbReference type="ARBA" id="ARBA00003868"/>
    </source>
</evidence>
<evidence type="ECO:0000256" key="8">
    <source>
        <dbReference type="PIRSR" id="PIRSR000185-3"/>
    </source>
</evidence>
<comment type="catalytic activity">
    <reaction evidence="4">
        <text>L-glutamate + NADP(+) + H2O = 2-oxoglutarate + NH4(+) + NADPH + H(+)</text>
        <dbReference type="Rhea" id="RHEA:11612"/>
        <dbReference type="ChEBI" id="CHEBI:15377"/>
        <dbReference type="ChEBI" id="CHEBI:15378"/>
        <dbReference type="ChEBI" id="CHEBI:16810"/>
        <dbReference type="ChEBI" id="CHEBI:28938"/>
        <dbReference type="ChEBI" id="CHEBI:29985"/>
        <dbReference type="ChEBI" id="CHEBI:57783"/>
        <dbReference type="ChEBI" id="CHEBI:58349"/>
        <dbReference type="EC" id="1.4.1.4"/>
    </reaction>
</comment>
<feature type="active site" description="Proton donor" evidence="6">
    <location>
        <position position="104"/>
    </location>
</feature>